<evidence type="ECO:0000259" key="3">
    <source>
        <dbReference type="Pfam" id="PF10551"/>
    </source>
</evidence>
<dbReference type="OrthoDB" id="1894539at2759"/>
<protein>
    <recommendedName>
        <fullName evidence="6">Protein FAR1-RELATED SEQUENCE</fullName>
    </recommendedName>
</protein>
<evidence type="ECO:0008006" key="6">
    <source>
        <dbReference type="Google" id="ProtNLM"/>
    </source>
</evidence>
<feature type="region of interest" description="Disordered" evidence="1">
    <location>
        <begin position="457"/>
        <end position="545"/>
    </location>
</feature>
<evidence type="ECO:0000313" key="4">
    <source>
        <dbReference type="EMBL" id="KAF9626387.1"/>
    </source>
</evidence>
<sequence length="604" mass="69775">MDEDNEDMLNSIRPCVGMEFDSPEEAYDFYNYFVRKARFSIRKYATGKSQCNNEIIARSYCCSLQVFRNATRSKPIEQRQRKRSDTRIGCKAVMSIRRNEKKNWVVTRVIEEHNHNLATLSKRHKLRSSKKVPKEQEQMLGNKQLAGVKVNLMLRYMGVEAKGIRNIGYTERDARNILGKVRRHELQLGDVEVLLEFFEHQQMDNPSFFYSIQMDLEGQTKNFFWADAWSRMDYHYFGDVVCFDPTYGTNRYGMPFSPIVGVNHHYQTTIFGGALLYNECMESFEWVIKAWMRAMNGKQPKVILTYQESAIGGVIEKVLPGTRHRFWDDFVKCLYGYETVETFELGWNGMIGRHIMKIFVVVDVLNLPEKYVLKRWTKDAKSGSVTTKDGEEMVDDCHASVTIRFSQLCREAINIATKGASSVKAFKVAMKGFYNLLKKVEATFKNVEISPIKQIGSAPSEKFSQTKSRIRMRKVKPLKDPPIMKHKGRPGRQKSWTDNNGKKQTRTNPGQAKDVKKLASQQSSSLGANDLSHGSMNINLNDPSKTRTEAPLQIKEVGISKINREEIHILRKLSMYPLRCEAYVLADKQRTYKQPKMHLDFFPS</sequence>
<dbReference type="Proteomes" id="UP000631114">
    <property type="component" value="Unassembled WGS sequence"/>
</dbReference>
<dbReference type="AlphaFoldDB" id="A0A835J1U2"/>
<feature type="compositionally biased region" description="Polar residues" evidence="1">
    <location>
        <begin position="519"/>
        <end position="543"/>
    </location>
</feature>
<evidence type="ECO:0000313" key="5">
    <source>
        <dbReference type="Proteomes" id="UP000631114"/>
    </source>
</evidence>
<dbReference type="InterPro" id="IPR004330">
    <property type="entry name" value="FAR1_DNA_bnd_dom"/>
</dbReference>
<dbReference type="InterPro" id="IPR018289">
    <property type="entry name" value="MULE_transposase_dom"/>
</dbReference>
<keyword evidence="5" id="KW-1185">Reference proteome</keyword>
<organism evidence="4 5">
    <name type="scientific">Coptis chinensis</name>
    <dbReference type="NCBI Taxonomy" id="261450"/>
    <lineage>
        <taxon>Eukaryota</taxon>
        <taxon>Viridiplantae</taxon>
        <taxon>Streptophyta</taxon>
        <taxon>Embryophyta</taxon>
        <taxon>Tracheophyta</taxon>
        <taxon>Spermatophyta</taxon>
        <taxon>Magnoliopsida</taxon>
        <taxon>Ranunculales</taxon>
        <taxon>Ranunculaceae</taxon>
        <taxon>Coptidoideae</taxon>
        <taxon>Coptis</taxon>
    </lineage>
</organism>
<proteinExistence type="predicted"/>
<evidence type="ECO:0000259" key="2">
    <source>
        <dbReference type="Pfam" id="PF03101"/>
    </source>
</evidence>
<gene>
    <name evidence="4" type="ORF">IFM89_033206</name>
</gene>
<evidence type="ECO:0000256" key="1">
    <source>
        <dbReference type="SAM" id="MobiDB-lite"/>
    </source>
</evidence>
<feature type="domain" description="MULE transposase" evidence="3">
    <location>
        <begin position="240"/>
        <end position="326"/>
    </location>
</feature>
<name>A0A835J1U2_9MAGN</name>
<dbReference type="PANTHER" id="PTHR47718">
    <property type="entry name" value="OS01G0519700 PROTEIN"/>
    <property type="match status" value="1"/>
</dbReference>
<dbReference type="Pfam" id="PF10551">
    <property type="entry name" value="MULE"/>
    <property type="match status" value="1"/>
</dbReference>
<comment type="caution">
    <text evidence="4">The sequence shown here is derived from an EMBL/GenBank/DDBJ whole genome shotgun (WGS) entry which is preliminary data.</text>
</comment>
<dbReference type="Pfam" id="PF03101">
    <property type="entry name" value="FAR1"/>
    <property type="match status" value="1"/>
</dbReference>
<dbReference type="EMBL" id="JADFTS010000001">
    <property type="protein sequence ID" value="KAF9626387.1"/>
    <property type="molecule type" value="Genomic_DNA"/>
</dbReference>
<accession>A0A835J1U2</accession>
<reference evidence="4 5" key="1">
    <citation type="submission" date="2020-10" db="EMBL/GenBank/DDBJ databases">
        <title>The Coptis chinensis genome and diversification of protoberbering-type alkaloids.</title>
        <authorList>
            <person name="Wang B."/>
            <person name="Shu S."/>
            <person name="Song C."/>
            <person name="Liu Y."/>
        </authorList>
    </citation>
    <scope>NUCLEOTIDE SEQUENCE [LARGE SCALE GENOMIC DNA]</scope>
    <source>
        <strain evidence="4">HL-2020</strain>
        <tissue evidence="4">Leaf</tissue>
    </source>
</reference>
<feature type="domain" description="FAR1" evidence="2">
    <location>
        <begin position="28"/>
        <end position="118"/>
    </location>
</feature>